<comment type="caution">
    <text evidence="6">The sequence shown here is derived from an EMBL/GenBank/DDBJ whole genome shotgun (WGS) entry which is preliminary data.</text>
</comment>
<evidence type="ECO:0000256" key="5">
    <source>
        <dbReference type="SAM" id="Phobius"/>
    </source>
</evidence>
<evidence type="ECO:0000256" key="1">
    <source>
        <dbReference type="ARBA" id="ARBA00004141"/>
    </source>
</evidence>
<keyword evidence="4 5" id="KW-0472">Membrane</keyword>
<evidence type="ECO:0000256" key="4">
    <source>
        <dbReference type="ARBA" id="ARBA00023136"/>
    </source>
</evidence>
<feature type="transmembrane region" description="Helical" evidence="5">
    <location>
        <begin position="226"/>
        <end position="259"/>
    </location>
</feature>
<evidence type="ECO:0008006" key="8">
    <source>
        <dbReference type="Google" id="ProtNLM"/>
    </source>
</evidence>
<dbReference type="Pfam" id="PF01925">
    <property type="entry name" value="TauE"/>
    <property type="match status" value="1"/>
</dbReference>
<name>A0ABR1CZU5_NECAM</name>
<feature type="transmembrane region" description="Helical" evidence="5">
    <location>
        <begin position="349"/>
        <end position="368"/>
    </location>
</feature>
<feature type="transmembrane region" description="Helical" evidence="5">
    <location>
        <begin position="190"/>
        <end position="206"/>
    </location>
</feature>
<keyword evidence="2 5" id="KW-0812">Transmembrane</keyword>
<sequence>MASVRLKPLPPQIPGVMPSKAAYHDTDDIGVSLEQCRVRVVDYEYERVHAQFSLIINEETLEEGTGPCARVTLWWLTAIRYEWLSLYRTRWHMPVIMILGALVAGMTSEGGGAVAFPFMTLGLHIDPITARDFSLLMQSVGMTCALFVVVFMQIQIEQKAVLFGTLGSIPGLVFGFKFFDPLLDAAEKKMLFVSIWASFAVALFILNSQKKRKTYTKIPDFKPWKAVVLTATGFVGGIFTAFAGSGVDICIFSIITLLFRVTEKTATPTTVVLMGMNSIVGAYYRLIWEGDVPRLALEYLQVSIPVGVTLAPFGSFLGSHFHRQVLASFIYVLEALSVIGFLLTRPPLILIGVGAAIILAGFGFFSVISMTGHHLMKKVESVQNGSERLENREGWSKSATITEDLKFSAAPAE</sequence>
<feature type="transmembrane region" description="Helical" evidence="5">
    <location>
        <begin position="271"/>
        <end position="287"/>
    </location>
</feature>
<gene>
    <name evidence="6" type="primary">Necator_chrIII.g11377</name>
    <name evidence="6" type="ORF">RB195_010612</name>
</gene>
<protein>
    <recommendedName>
        <fullName evidence="8">Sulfite exporter TauE/SafE</fullName>
    </recommendedName>
</protein>
<evidence type="ECO:0000313" key="7">
    <source>
        <dbReference type="Proteomes" id="UP001303046"/>
    </source>
</evidence>
<accession>A0ABR1CZU5</accession>
<proteinExistence type="predicted"/>
<feature type="transmembrane region" description="Helical" evidence="5">
    <location>
        <begin position="325"/>
        <end position="343"/>
    </location>
</feature>
<feature type="transmembrane region" description="Helical" evidence="5">
    <location>
        <begin position="95"/>
        <end position="121"/>
    </location>
</feature>
<evidence type="ECO:0000256" key="3">
    <source>
        <dbReference type="ARBA" id="ARBA00022989"/>
    </source>
</evidence>
<organism evidence="6 7">
    <name type="scientific">Necator americanus</name>
    <name type="common">Human hookworm</name>
    <dbReference type="NCBI Taxonomy" id="51031"/>
    <lineage>
        <taxon>Eukaryota</taxon>
        <taxon>Metazoa</taxon>
        <taxon>Ecdysozoa</taxon>
        <taxon>Nematoda</taxon>
        <taxon>Chromadorea</taxon>
        <taxon>Rhabditida</taxon>
        <taxon>Rhabditina</taxon>
        <taxon>Rhabditomorpha</taxon>
        <taxon>Strongyloidea</taxon>
        <taxon>Ancylostomatidae</taxon>
        <taxon>Bunostominae</taxon>
        <taxon>Necator</taxon>
    </lineage>
</organism>
<evidence type="ECO:0000313" key="6">
    <source>
        <dbReference type="EMBL" id="KAK6743457.1"/>
    </source>
</evidence>
<feature type="transmembrane region" description="Helical" evidence="5">
    <location>
        <begin position="299"/>
        <end position="318"/>
    </location>
</feature>
<dbReference type="PANTHER" id="PTHR31154">
    <property type="entry name" value="MEMBRANE TRANSPORTER PROTEIN"/>
    <property type="match status" value="1"/>
</dbReference>
<dbReference type="PANTHER" id="PTHR31154:SF4">
    <property type="entry name" value="MEMBRANE TRANSPORTER PROTEIN"/>
    <property type="match status" value="1"/>
</dbReference>
<evidence type="ECO:0000256" key="2">
    <source>
        <dbReference type="ARBA" id="ARBA00022692"/>
    </source>
</evidence>
<dbReference type="Proteomes" id="UP001303046">
    <property type="component" value="Unassembled WGS sequence"/>
</dbReference>
<dbReference type="EMBL" id="JAVFWL010000003">
    <property type="protein sequence ID" value="KAK6743457.1"/>
    <property type="molecule type" value="Genomic_DNA"/>
</dbReference>
<keyword evidence="7" id="KW-1185">Reference proteome</keyword>
<keyword evidence="3 5" id="KW-1133">Transmembrane helix</keyword>
<comment type="subcellular location">
    <subcellularLocation>
        <location evidence="1">Membrane</location>
        <topology evidence="1">Multi-pass membrane protein</topology>
    </subcellularLocation>
</comment>
<feature type="transmembrane region" description="Helical" evidence="5">
    <location>
        <begin position="160"/>
        <end position="178"/>
    </location>
</feature>
<reference evidence="6 7" key="1">
    <citation type="submission" date="2023-08" db="EMBL/GenBank/DDBJ databases">
        <title>A Necator americanus chromosomal reference genome.</title>
        <authorList>
            <person name="Ilik V."/>
            <person name="Petrzelkova K.J."/>
            <person name="Pardy F."/>
            <person name="Fuh T."/>
            <person name="Niatou-Singa F.S."/>
            <person name="Gouil Q."/>
            <person name="Baker L."/>
            <person name="Ritchie M.E."/>
            <person name="Jex A.R."/>
            <person name="Gazzola D."/>
            <person name="Li H."/>
            <person name="Toshio Fujiwara R."/>
            <person name="Zhan B."/>
            <person name="Aroian R.V."/>
            <person name="Pafco B."/>
            <person name="Schwarz E.M."/>
        </authorList>
    </citation>
    <scope>NUCLEOTIDE SEQUENCE [LARGE SCALE GENOMIC DNA]</scope>
    <source>
        <strain evidence="6 7">Aroian</strain>
        <tissue evidence="6">Whole animal</tissue>
    </source>
</reference>
<feature type="transmembrane region" description="Helical" evidence="5">
    <location>
        <begin position="133"/>
        <end position="154"/>
    </location>
</feature>
<dbReference type="InterPro" id="IPR002781">
    <property type="entry name" value="TM_pro_TauE-like"/>
</dbReference>